<evidence type="ECO:0000256" key="1">
    <source>
        <dbReference type="ARBA" id="ARBA00006432"/>
    </source>
</evidence>
<comment type="caution">
    <text evidence="5">The sequence shown here is derived from an EMBL/GenBank/DDBJ whole genome shotgun (WGS) entry which is preliminary data.</text>
</comment>
<dbReference type="PANTHER" id="PTHR43201:SF5">
    <property type="entry name" value="MEDIUM-CHAIN ACYL-COA LIGASE ACSF2, MITOCHONDRIAL"/>
    <property type="match status" value="1"/>
</dbReference>
<dbReference type="InterPro" id="IPR025110">
    <property type="entry name" value="AMP-bd_C"/>
</dbReference>
<dbReference type="InterPro" id="IPR000873">
    <property type="entry name" value="AMP-dep_synth/lig_dom"/>
</dbReference>
<name>A0A2I1I4T9_9ACTO</name>
<gene>
    <name evidence="5" type="ORF">CYJ25_05920</name>
</gene>
<dbReference type="GO" id="GO:0006631">
    <property type="term" value="P:fatty acid metabolic process"/>
    <property type="evidence" value="ECO:0007669"/>
    <property type="project" value="TreeGrafter"/>
</dbReference>
<dbReference type="SUPFAM" id="SSF56801">
    <property type="entry name" value="Acetyl-CoA synthetase-like"/>
    <property type="match status" value="1"/>
</dbReference>
<dbReference type="EMBL" id="PKKJ01000006">
    <property type="protein sequence ID" value="PKY66111.1"/>
    <property type="molecule type" value="Genomic_DNA"/>
</dbReference>
<dbReference type="Proteomes" id="UP000234545">
    <property type="component" value="Unassembled WGS sequence"/>
</dbReference>
<dbReference type="PANTHER" id="PTHR43201">
    <property type="entry name" value="ACYL-COA SYNTHETASE"/>
    <property type="match status" value="1"/>
</dbReference>
<dbReference type="Pfam" id="PF00501">
    <property type="entry name" value="AMP-binding"/>
    <property type="match status" value="1"/>
</dbReference>
<accession>A0A2I1I4T9</accession>
<dbReference type="AlphaFoldDB" id="A0A2I1I4T9"/>
<feature type="domain" description="AMP-dependent synthetase/ligase" evidence="3">
    <location>
        <begin position="94"/>
        <end position="257"/>
    </location>
</feature>
<evidence type="ECO:0000313" key="5">
    <source>
        <dbReference type="EMBL" id="PKY66111.1"/>
    </source>
</evidence>
<feature type="domain" description="AMP-binding enzyme C-terminal" evidence="4">
    <location>
        <begin position="338"/>
        <end position="410"/>
    </location>
</feature>
<dbReference type="Gene3D" id="3.40.50.12780">
    <property type="entry name" value="N-terminal domain of ligase-like"/>
    <property type="match status" value="1"/>
</dbReference>
<dbReference type="Pfam" id="PF13193">
    <property type="entry name" value="AMP-binding_C"/>
    <property type="match status" value="1"/>
</dbReference>
<keyword evidence="2" id="KW-0436">Ligase</keyword>
<organism evidence="5 6">
    <name type="scientific">Schaalia turicensis</name>
    <dbReference type="NCBI Taxonomy" id="131111"/>
    <lineage>
        <taxon>Bacteria</taxon>
        <taxon>Bacillati</taxon>
        <taxon>Actinomycetota</taxon>
        <taxon>Actinomycetes</taxon>
        <taxon>Actinomycetales</taxon>
        <taxon>Actinomycetaceae</taxon>
        <taxon>Schaalia</taxon>
    </lineage>
</organism>
<dbReference type="InterPro" id="IPR045851">
    <property type="entry name" value="AMP-bd_C_sf"/>
</dbReference>
<dbReference type="GO" id="GO:0031956">
    <property type="term" value="F:medium-chain fatty acid-CoA ligase activity"/>
    <property type="evidence" value="ECO:0007669"/>
    <property type="project" value="TreeGrafter"/>
</dbReference>
<evidence type="ECO:0000313" key="6">
    <source>
        <dbReference type="Proteomes" id="UP000234545"/>
    </source>
</evidence>
<sequence length="438" mass="46015">MTTRTLVVPGGTSIGAVALANAALHKLVELYEERQADPNHPAPHTVVVMRDPKDVPPSTLRGALATVEDAFPAERFPSLYPAITEPDFFSGIDLVIPTSGSSAGTPHLVGLSIDALIASAQATHEALSGPGKWILALPTHHIAGAMVLLRAAVAETNPQIVDTSASFDPRALLPAIAGATAEDEVPGYLSLVPTQLASCLADGEVIEALSRLSAILVGGAHTRSDLLDAARGHGLNIVTTYGMTETCGGCIYNGVPQPGVEVRTVERDSQARIALSGPMLMTRYVDGDSPLFVEGGTTWILTGDIGVISSESTVEIQGRADDVIVSGGLSVAPAPVLEAVLSSDEVADAWVTSTPDDKWGELITTLVVPKNPISSADEVDQFARRLRADVGEVLGRTYAPRRVVVTGALPYLSGMKIDRMAAAKLLKDAEDTLFDWRR</sequence>
<dbReference type="InterPro" id="IPR042099">
    <property type="entry name" value="ANL_N_sf"/>
</dbReference>
<evidence type="ECO:0000259" key="3">
    <source>
        <dbReference type="Pfam" id="PF00501"/>
    </source>
</evidence>
<reference evidence="5 6" key="1">
    <citation type="submission" date="2017-12" db="EMBL/GenBank/DDBJ databases">
        <title>Phylogenetic diversity of female urinary microbiome.</title>
        <authorList>
            <person name="Thomas-White K."/>
            <person name="Wolfe A.J."/>
        </authorList>
    </citation>
    <scope>NUCLEOTIDE SEQUENCE [LARGE SCALE GENOMIC DNA]</scope>
    <source>
        <strain evidence="5 6">UMB0250</strain>
    </source>
</reference>
<evidence type="ECO:0000259" key="4">
    <source>
        <dbReference type="Pfam" id="PF13193"/>
    </source>
</evidence>
<dbReference type="Gene3D" id="3.30.300.30">
    <property type="match status" value="1"/>
</dbReference>
<comment type="similarity">
    <text evidence="1">Belongs to the ATP-dependent AMP-binding enzyme family.</text>
</comment>
<dbReference type="RefSeq" id="WP_101628265.1">
    <property type="nucleotide sequence ID" value="NZ_PKKJ01000006.1"/>
</dbReference>
<evidence type="ECO:0000256" key="2">
    <source>
        <dbReference type="ARBA" id="ARBA00022598"/>
    </source>
</evidence>
<protein>
    <submittedName>
        <fullName evidence="5">Acyl-CoA synthetase</fullName>
    </submittedName>
</protein>
<dbReference type="OrthoDB" id="9803968at2"/>
<proteinExistence type="inferred from homology"/>